<dbReference type="VEuPathDB" id="FungiDB:HpaG801837"/>
<dbReference type="Proteomes" id="UP000011713">
    <property type="component" value="Unassembled WGS sequence"/>
</dbReference>
<dbReference type="EMBL" id="JH598543">
    <property type="status" value="NOT_ANNOTATED_CDS"/>
    <property type="molecule type" value="Genomic_DNA"/>
</dbReference>
<dbReference type="InParanoid" id="M4B6D6"/>
<accession>M4B6D6</accession>
<dbReference type="HOGENOM" id="CLU_1921142_0_0_1"/>
<proteinExistence type="predicted"/>
<reference evidence="2" key="1">
    <citation type="journal article" date="2010" name="Science">
        <title>Signatures of adaptation to obligate biotrophy in the Hyaloperonospora arabidopsidis genome.</title>
        <authorList>
            <person name="Baxter L."/>
            <person name="Tripathy S."/>
            <person name="Ishaque N."/>
            <person name="Boot N."/>
            <person name="Cabral A."/>
            <person name="Kemen E."/>
            <person name="Thines M."/>
            <person name="Ah-Fong A."/>
            <person name="Anderson R."/>
            <person name="Badejoko W."/>
            <person name="Bittner-Eddy P."/>
            <person name="Boore J.L."/>
            <person name="Chibucos M.C."/>
            <person name="Coates M."/>
            <person name="Dehal P."/>
            <person name="Delehaunty K."/>
            <person name="Dong S."/>
            <person name="Downton P."/>
            <person name="Dumas B."/>
            <person name="Fabro G."/>
            <person name="Fronick C."/>
            <person name="Fuerstenberg S.I."/>
            <person name="Fulton L."/>
            <person name="Gaulin E."/>
            <person name="Govers F."/>
            <person name="Hughes L."/>
            <person name="Humphray S."/>
            <person name="Jiang R.H."/>
            <person name="Judelson H."/>
            <person name="Kamoun S."/>
            <person name="Kyung K."/>
            <person name="Meijer H."/>
            <person name="Minx P."/>
            <person name="Morris P."/>
            <person name="Nelson J."/>
            <person name="Phuntumart V."/>
            <person name="Qutob D."/>
            <person name="Rehmany A."/>
            <person name="Rougon-Cardoso A."/>
            <person name="Ryden P."/>
            <person name="Torto-Alalibo T."/>
            <person name="Studholme D."/>
            <person name="Wang Y."/>
            <person name="Win J."/>
            <person name="Wood J."/>
            <person name="Clifton S.W."/>
            <person name="Rogers J."/>
            <person name="Van den Ackerveken G."/>
            <person name="Jones J.D."/>
            <person name="McDowell J.M."/>
            <person name="Beynon J."/>
            <person name="Tyler B.M."/>
        </authorList>
    </citation>
    <scope>NUCLEOTIDE SEQUENCE [LARGE SCALE GENOMIC DNA]</scope>
    <source>
        <strain evidence="2">Emoy2</strain>
    </source>
</reference>
<dbReference type="EnsemblProtists" id="HpaT801837">
    <property type="protein sequence ID" value="HpaP801837"/>
    <property type="gene ID" value="HpaG801837"/>
</dbReference>
<evidence type="ECO:0000313" key="2">
    <source>
        <dbReference type="Proteomes" id="UP000011713"/>
    </source>
</evidence>
<protein>
    <submittedName>
        <fullName evidence="1">Uncharacterized protein</fullName>
    </submittedName>
</protein>
<name>M4B6D6_HYAAE</name>
<dbReference type="AlphaFoldDB" id="M4B6D6"/>
<keyword evidence="2" id="KW-1185">Reference proteome</keyword>
<evidence type="ECO:0000313" key="1">
    <source>
        <dbReference type="EnsemblProtists" id="HpaP801837"/>
    </source>
</evidence>
<sequence length="132" mass="15085">MRNDERSTLKELGDELLTELMNIWSSKKLTAENLLQNQYVEDKLEFLPSIAELKSLSDEVLKAYCHHIDKENGDKLYIDTMMKAFSVYELEQSLCFSDLGPEDVLREVNHLRAWLRGDASSGGNSRSLASRS</sequence>
<organism evidence="1 2">
    <name type="scientific">Hyaloperonospora arabidopsidis (strain Emoy2)</name>
    <name type="common">Downy mildew agent</name>
    <name type="synonym">Peronospora arabidopsidis</name>
    <dbReference type="NCBI Taxonomy" id="559515"/>
    <lineage>
        <taxon>Eukaryota</taxon>
        <taxon>Sar</taxon>
        <taxon>Stramenopiles</taxon>
        <taxon>Oomycota</taxon>
        <taxon>Peronosporomycetes</taxon>
        <taxon>Peronosporales</taxon>
        <taxon>Peronosporaceae</taxon>
        <taxon>Hyaloperonospora</taxon>
    </lineage>
</organism>
<reference evidence="1" key="2">
    <citation type="submission" date="2015-06" db="UniProtKB">
        <authorList>
            <consortium name="EnsemblProtists"/>
        </authorList>
    </citation>
    <scope>IDENTIFICATION</scope>
    <source>
        <strain evidence="1">Emoy2</strain>
    </source>
</reference>